<dbReference type="NCBIfam" id="NF045966">
    <property type="entry name" value="YcsE_rel_Pase"/>
    <property type="match status" value="1"/>
</dbReference>
<dbReference type="STRING" id="48003.BLA55_01960"/>
<dbReference type="NCBIfam" id="TIGR01484">
    <property type="entry name" value="HAD-SF-IIB"/>
    <property type="match status" value="1"/>
</dbReference>
<reference evidence="3" key="1">
    <citation type="submission" date="2016-10" db="EMBL/GenBank/DDBJ databases">
        <authorList>
            <person name="Beylefeld A."/>
            <person name="Abolnik C."/>
        </authorList>
    </citation>
    <scope>NUCLEOTIDE SEQUENCE [LARGE SCALE GENOMIC DNA]</scope>
    <source>
        <strain evidence="3">B359_6</strain>
    </source>
</reference>
<comment type="cofactor">
    <cofactor evidence="1">
        <name>Mg(2+)</name>
        <dbReference type="ChEBI" id="CHEBI:18420"/>
    </cofactor>
</comment>
<name>A0A1L4FS65_9BACT</name>
<accession>A0A1L4FS65</accession>
<evidence type="ECO:0000313" key="2">
    <source>
        <dbReference type="EMBL" id="APJ38432.1"/>
    </source>
</evidence>
<dbReference type="GO" id="GO:0016791">
    <property type="term" value="F:phosphatase activity"/>
    <property type="evidence" value="ECO:0007669"/>
    <property type="project" value="TreeGrafter"/>
</dbReference>
<dbReference type="PANTHER" id="PTHR10000">
    <property type="entry name" value="PHOSPHOSERINE PHOSPHATASE"/>
    <property type="match status" value="1"/>
</dbReference>
<dbReference type="GO" id="GO:0000287">
    <property type="term" value="F:magnesium ion binding"/>
    <property type="evidence" value="ECO:0007669"/>
    <property type="project" value="TreeGrafter"/>
</dbReference>
<dbReference type="EMBL" id="CP017813">
    <property type="protein sequence ID" value="APJ38432.1"/>
    <property type="molecule type" value="Genomic_DNA"/>
</dbReference>
<dbReference type="Proteomes" id="UP000184322">
    <property type="component" value="Chromosome"/>
</dbReference>
<dbReference type="SUPFAM" id="SSF56784">
    <property type="entry name" value="HAD-like"/>
    <property type="match status" value="1"/>
</dbReference>
<dbReference type="InterPro" id="IPR006379">
    <property type="entry name" value="HAD-SF_hydro_IIB"/>
</dbReference>
<dbReference type="GO" id="GO:0005829">
    <property type="term" value="C:cytosol"/>
    <property type="evidence" value="ECO:0007669"/>
    <property type="project" value="TreeGrafter"/>
</dbReference>
<dbReference type="Pfam" id="PF08282">
    <property type="entry name" value="Hydrolase_3"/>
    <property type="match status" value="1"/>
</dbReference>
<dbReference type="KEGG" id="mpul:BLA55_01960"/>
<dbReference type="PANTHER" id="PTHR10000:SF8">
    <property type="entry name" value="HAD SUPERFAMILY HYDROLASE-LIKE, TYPE 3"/>
    <property type="match status" value="1"/>
</dbReference>
<dbReference type="OrthoDB" id="388819at2"/>
<gene>
    <name evidence="2" type="ORF">BLA55_01960</name>
</gene>
<protein>
    <submittedName>
        <fullName evidence="2">Haloacid dehalogenase</fullName>
    </submittedName>
</protein>
<dbReference type="InterPro" id="IPR036412">
    <property type="entry name" value="HAD-like_sf"/>
</dbReference>
<evidence type="ECO:0000313" key="3">
    <source>
        <dbReference type="Proteomes" id="UP000184322"/>
    </source>
</evidence>
<dbReference type="RefSeq" id="WP_073372435.1">
    <property type="nucleotide sequence ID" value="NZ_CP017813.1"/>
</dbReference>
<keyword evidence="3" id="KW-1185">Reference proteome</keyword>
<dbReference type="AlphaFoldDB" id="A0A1L4FS65"/>
<organism evidence="2 3">
    <name type="scientific">Mycoplasmopsis pullorum</name>
    <dbReference type="NCBI Taxonomy" id="48003"/>
    <lineage>
        <taxon>Bacteria</taxon>
        <taxon>Bacillati</taxon>
        <taxon>Mycoplasmatota</taxon>
        <taxon>Mycoplasmoidales</taxon>
        <taxon>Metamycoplasmataceae</taxon>
        <taxon>Mycoplasmopsis</taxon>
    </lineage>
</organism>
<evidence type="ECO:0000256" key="1">
    <source>
        <dbReference type="ARBA" id="ARBA00001946"/>
    </source>
</evidence>
<dbReference type="Gene3D" id="3.30.1240.10">
    <property type="match status" value="1"/>
</dbReference>
<dbReference type="InterPro" id="IPR023214">
    <property type="entry name" value="HAD_sf"/>
</dbReference>
<dbReference type="Gene3D" id="3.40.50.1000">
    <property type="entry name" value="HAD superfamily/HAD-like"/>
    <property type="match status" value="1"/>
</dbReference>
<proteinExistence type="predicted"/>
<sequence length="270" mass="31136">MNNLKKQIKMIAFDIDGTILPNGKTVFDHRVVQMFDELREQEILTVLATAREFSTINTFLTQLKPDFFIGANGAFIFDVDNQKYVNKKVISKTELIALYEETKHLYDAFLITAADKCYYSQDANLDTWFIRPNIQNYQPLDFNIVPNDEIILVTISTNKPHEVSEIINQKIKENNWNFEINSSWSHGLFLSPKNVNKSSALEYLLKTQNLTFNNLISFGDSSNDYEMLRDSFFGIAMQRANPRIKSVSKDIAIDCEYAGAYLKLKELKLI</sequence>